<sequence length="154" mass="17718">MGNTLRSGQFGTFFGHIRRVAGNNDIHHLTSNVILEEFFSNPYSLDILDEIQNVTLTEDFLEDYTESLLTFTEPTYFDKYSFTCEEQFDTNTLVKAPEEFQIYVKNLNEKFLKVFDSVCHKNNSLDLTVAVYLINNVVEEQEDVLPLKAPEAAT</sequence>
<evidence type="ECO:0000313" key="2">
    <source>
        <dbReference type="Proteomes" id="UP000037069"/>
    </source>
</evidence>
<dbReference type="EMBL" id="JRES01001207">
    <property type="protein sequence ID" value="KNC24585.1"/>
    <property type="molecule type" value="Genomic_DNA"/>
</dbReference>
<accession>A0A0L0BX49</accession>
<reference evidence="1 2" key="1">
    <citation type="journal article" date="2015" name="Nat. Commun.">
        <title>Lucilia cuprina genome unlocks parasitic fly biology to underpin future interventions.</title>
        <authorList>
            <person name="Anstead C.A."/>
            <person name="Korhonen P.K."/>
            <person name="Young N.D."/>
            <person name="Hall R.S."/>
            <person name="Jex A.R."/>
            <person name="Murali S.C."/>
            <person name="Hughes D.S."/>
            <person name="Lee S.F."/>
            <person name="Perry T."/>
            <person name="Stroehlein A.J."/>
            <person name="Ansell B.R."/>
            <person name="Breugelmans B."/>
            <person name="Hofmann A."/>
            <person name="Qu J."/>
            <person name="Dugan S."/>
            <person name="Lee S.L."/>
            <person name="Chao H."/>
            <person name="Dinh H."/>
            <person name="Han Y."/>
            <person name="Doddapaneni H.V."/>
            <person name="Worley K.C."/>
            <person name="Muzny D.M."/>
            <person name="Ioannidis P."/>
            <person name="Waterhouse R.M."/>
            <person name="Zdobnov E.M."/>
            <person name="James P.J."/>
            <person name="Bagnall N.H."/>
            <person name="Kotze A.C."/>
            <person name="Gibbs R.A."/>
            <person name="Richards S."/>
            <person name="Batterham P."/>
            <person name="Gasser R.B."/>
        </authorList>
    </citation>
    <scope>NUCLEOTIDE SEQUENCE [LARGE SCALE GENOMIC DNA]</scope>
    <source>
        <strain evidence="1 2">LS</strain>
        <tissue evidence="1">Full body</tissue>
    </source>
</reference>
<proteinExistence type="predicted"/>
<protein>
    <submittedName>
        <fullName evidence="1">Uncharacterized protein</fullName>
    </submittedName>
</protein>
<gene>
    <name evidence="1" type="ORF">FF38_01652</name>
</gene>
<comment type="caution">
    <text evidence="1">The sequence shown here is derived from an EMBL/GenBank/DDBJ whole genome shotgun (WGS) entry which is preliminary data.</text>
</comment>
<organism evidence="1 2">
    <name type="scientific">Lucilia cuprina</name>
    <name type="common">Green bottle fly</name>
    <name type="synonym">Australian sheep blowfly</name>
    <dbReference type="NCBI Taxonomy" id="7375"/>
    <lineage>
        <taxon>Eukaryota</taxon>
        <taxon>Metazoa</taxon>
        <taxon>Ecdysozoa</taxon>
        <taxon>Arthropoda</taxon>
        <taxon>Hexapoda</taxon>
        <taxon>Insecta</taxon>
        <taxon>Pterygota</taxon>
        <taxon>Neoptera</taxon>
        <taxon>Endopterygota</taxon>
        <taxon>Diptera</taxon>
        <taxon>Brachycera</taxon>
        <taxon>Muscomorpha</taxon>
        <taxon>Oestroidea</taxon>
        <taxon>Calliphoridae</taxon>
        <taxon>Luciliinae</taxon>
        <taxon>Lucilia</taxon>
    </lineage>
</organism>
<name>A0A0L0BX49_LUCCU</name>
<dbReference type="AlphaFoldDB" id="A0A0L0BX49"/>
<evidence type="ECO:0000313" key="1">
    <source>
        <dbReference type="EMBL" id="KNC24585.1"/>
    </source>
</evidence>
<keyword evidence="2" id="KW-1185">Reference proteome</keyword>
<dbReference type="Proteomes" id="UP000037069">
    <property type="component" value="Unassembled WGS sequence"/>
</dbReference>